<evidence type="ECO:0000256" key="1">
    <source>
        <dbReference type="ARBA" id="ARBA00007484"/>
    </source>
</evidence>
<evidence type="ECO:0000256" key="4">
    <source>
        <dbReference type="ARBA" id="ARBA00022813"/>
    </source>
</evidence>
<dbReference type="OrthoDB" id="2475196at2"/>
<dbReference type="GO" id="GO:0006281">
    <property type="term" value="P:DNA repair"/>
    <property type="evidence" value="ECO:0007669"/>
    <property type="project" value="UniProtKB-KW"/>
</dbReference>
<proteinExistence type="inferred from homology"/>
<dbReference type="KEGG" id="edu:LIU_14425"/>
<protein>
    <submittedName>
        <fullName evidence="9">Peptidase</fullName>
    </submittedName>
</protein>
<dbReference type="Pfam" id="PF00717">
    <property type="entry name" value="Peptidase_S24"/>
    <property type="match status" value="1"/>
</dbReference>
<dbReference type="PANTHER" id="PTHR33516">
    <property type="entry name" value="LEXA REPRESSOR"/>
    <property type="match status" value="1"/>
</dbReference>
<evidence type="ECO:0000259" key="8">
    <source>
        <dbReference type="Pfam" id="PF00717"/>
    </source>
</evidence>
<dbReference type="InterPro" id="IPR006197">
    <property type="entry name" value="Peptidase_S24_LexA"/>
</dbReference>
<keyword evidence="3 7" id="KW-0378">Hydrolase</keyword>
<dbReference type="Proteomes" id="UP000220669">
    <property type="component" value="Unassembled WGS sequence"/>
</dbReference>
<dbReference type="SUPFAM" id="SSF51306">
    <property type="entry name" value="LexA/Signal peptidase"/>
    <property type="match status" value="1"/>
</dbReference>
<dbReference type="PRINTS" id="PR00726">
    <property type="entry name" value="LEXASERPTASE"/>
</dbReference>
<name>A0A377L0J3_9ENTE</name>
<feature type="domain" description="Peptidase S24/S26A/S26B/S26C" evidence="8">
    <location>
        <begin position="45"/>
        <end position="161"/>
    </location>
</feature>
<evidence type="ECO:0000256" key="2">
    <source>
        <dbReference type="ARBA" id="ARBA00022763"/>
    </source>
</evidence>
<accession>A0A377L0J3</accession>
<evidence type="ECO:0000256" key="5">
    <source>
        <dbReference type="ARBA" id="ARBA00023204"/>
    </source>
</evidence>
<dbReference type="Gene3D" id="2.10.109.10">
    <property type="entry name" value="Umud Fragment, subunit A"/>
    <property type="match status" value="1"/>
</dbReference>
<evidence type="ECO:0000313" key="10">
    <source>
        <dbReference type="Proteomes" id="UP000220669"/>
    </source>
</evidence>
<dbReference type="GO" id="GO:0016787">
    <property type="term" value="F:hydrolase activity"/>
    <property type="evidence" value="ECO:0007669"/>
    <property type="project" value="UniProtKB-KW"/>
</dbReference>
<keyword evidence="2" id="KW-0227">DNA damage</keyword>
<dbReference type="InterPro" id="IPR039418">
    <property type="entry name" value="LexA-like"/>
</dbReference>
<dbReference type="RefSeq" id="WP_002339862.1">
    <property type="nucleotide sequence ID" value="NZ_CABGUA010000075.1"/>
</dbReference>
<dbReference type="InterPro" id="IPR050077">
    <property type="entry name" value="LexA_repressor"/>
</dbReference>
<organism evidence="9 10">
    <name type="scientific">Enterococcus durans</name>
    <dbReference type="NCBI Taxonomy" id="53345"/>
    <lineage>
        <taxon>Bacteria</taxon>
        <taxon>Bacillati</taxon>
        <taxon>Bacillota</taxon>
        <taxon>Bacilli</taxon>
        <taxon>Lactobacillales</taxon>
        <taxon>Enterococcaceae</taxon>
        <taxon>Enterococcus</taxon>
    </lineage>
</organism>
<evidence type="ECO:0000313" key="9">
    <source>
        <dbReference type="EMBL" id="PEH46669.1"/>
    </source>
</evidence>
<dbReference type="InterPro" id="IPR015927">
    <property type="entry name" value="Peptidase_S24_S26A/B/C"/>
</dbReference>
<dbReference type="AlphaFoldDB" id="A0A377L0J3"/>
<keyword evidence="6" id="KW-0742">SOS response</keyword>
<dbReference type="GO" id="GO:0006355">
    <property type="term" value="P:regulation of DNA-templated transcription"/>
    <property type="evidence" value="ECO:0007669"/>
    <property type="project" value="InterPro"/>
</dbReference>
<dbReference type="GO" id="GO:0003677">
    <property type="term" value="F:DNA binding"/>
    <property type="evidence" value="ECO:0007669"/>
    <property type="project" value="InterPro"/>
</dbReference>
<dbReference type="InterPro" id="IPR036286">
    <property type="entry name" value="LexA/Signal_pep-like_sf"/>
</dbReference>
<dbReference type="PANTHER" id="PTHR33516:SF2">
    <property type="entry name" value="LEXA REPRESSOR-RELATED"/>
    <property type="match status" value="1"/>
</dbReference>
<sequence>MNPALTRAAFNDIADYFGVLKSTIDPRYGEIPKNLIPVKKYRQIPVLGEIACGDPILAEENIEEYREEIDENLPTGEVFYLKIKGNSMVPTIPSDSYVLIRRQPVVEDGEIAAVIVNGDSEATLKRVKHVNDVVMLMPDNNDYHPYIIDENNPARILGKAVKVSFDL</sequence>
<comment type="caution">
    <text evidence="9">The sequence shown here is derived from an EMBL/GenBank/DDBJ whole genome shotgun (WGS) entry which is preliminary data.</text>
</comment>
<comment type="similarity">
    <text evidence="1 7">Belongs to the peptidase S24 family.</text>
</comment>
<dbReference type="GO" id="GO:0009432">
    <property type="term" value="P:SOS response"/>
    <property type="evidence" value="ECO:0007669"/>
    <property type="project" value="UniProtKB-KW"/>
</dbReference>
<dbReference type="CDD" id="cd06529">
    <property type="entry name" value="S24_LexA-like"/>
    <property type="match status" value="1"/>
</dbReference>
<evidence type="ECO:0000256" key="6">
    <source>
        <dbReference type="ARBA" id="ARBA00023236"/>
    </source>
</evidence>
<evidence type="ECO:0000256" key="7">
    <source>
        <dbReference type="RuleBase" id="RU003991"/>
    </source>
</evidence>
<dbReference type="EMBL" id="PDEB01000003">
    <property type="protein sequence ID" value="PEH46669.1"/>
    <property type="molecule type" value="Genomic_DNA"/>
</dbReference>
<evidence type="ECO:0000256" key="3">
    <source>
        <dbReference type="ARBA" id="ARBA00022801"/>
    </source>
</evidence>
<reference evidence="9 10" key="1">
    <citation type="submission" date="2017-09" db="EMBL/GenBank/DDBJ databases">
        <title>FDA dAtabase for Regulatory Grade micrObial Sequences (FDA-ARGOS): Supporting development and validation of Infectious Disease Dx tests.</title>
        <authorList>
            <person name="Minogue T."/>
            <person name="Wolcott M."/>
            <person name="Wasieloski L."/>
            <person name="Aguilar W."/>
            <person name="Moore D."/>
            <person name="Tallon L.J."/>
            <person name="Sadzewicz L."/>
            <person name="Ott S."/>
            <person name="Zhao X."/>
            <person name="Nagaraj S."/>
            <person name="Vavikolanu K."/>
            <person name="Aluvathingal J."/>
            <person name="Nadendla S."/>
            <person name="Sichtig H."/>
        </authorList>
    </citation>
    <scope>NUCLEOTIDE SEQUENCE [LARGE SCALE GENOMIC DNA]</scope>
    <source>
        <strain evidence="9 10">FDAARGOS_396</strain>
    </source>
</reference>
<keyword evidence="4 7" id="KW-0068">Autocatalytic cleavage</keyword>
<gene>
    <name evidence="9" type="ORF">CRM96_00825</name>
</gene>
<keyword evidence="5" id="KW-0234">DNA repair</keyword>